<dbReference type="AlphaFoldDB" id="A0A7J6W1E9"/>
<sequence length="139" mass="15658">MPPSLQAIPEVDSNVSSGTDERFKKTKGGKEEGAVEDGNSDSASKKFASSSISRQPLRSTPEQDTAALFLQFQSHYKHQNEGAIFDPNQFGDIFFTTVNKTQERILESWKQRQLEKKLVRTVLVSSLNSQQMNVQIFVY</sequence>
<proteinExistence type="predicted"/>
<comment type="caution">
    <text evidence="2">The sequence shown here is derived from an EMBL/GenBank/DDBJ whole genome shotgun (WGS) entry which is preliminary data.</text>
</comment>
<feature type="compositionally biased region" description="Low complexity" evidence="1">
    <location>
        <begin position="40"/>
        <end position="53"/>
    </location>
</feature>
<dbReference type="Proteomes" id="UP000554482">
    <property type="component" value="Unassembled WGS sequence"/>
</dbReference>
<evidence type="ECO:0000313" key="2">
    <source>
        <dbReference type="EMBL" id="KAF5191001.1"/>
    </source>
</evidence>
<name>A0A7J6W1E9_THATH</name>
<evidence type="ECO:0000256" key="1">
    <source>
        <dbReference type="SAM" id="MobiDB-lite"/>
    </source>
</evidence>
<protein>
    <submittedName>
        <fullName evidence="2">Uncharacterized protein</fullName>
    </submittedName>
</protein>
<organism evidence="2 3">
    <name type="scientific">Thalictrum thalictroides</name>
    <name type="common">Rue-anemone</name>
    <name type="synonym">Anemone thalictroides</name>
    <dbReference type="NCBI Taxonomy" id="46969"/>
    <lineage>
        <taxon>Eukaryota</taxon>
        <taxon>Viridiplantae</taxon>
        <taxon>Streptophyta</taxon>
        <taxon>Embryophyta</taxon>
        <taxon>Tracheophyta</taxon>
        <taxon>Spermatophyta</taxon>
        <taxon>Magnoliopsida</taxon>
        <taxon>Ranunculales</taxon>
        <taxon>Ranunculaceae</taxon>
        <taxon>Thalictroideae</taxon>
        <taxon>Thalictrum</taxon>
    </lineage>
</organism>
<reference evidence="2 3" key="1">
    <citation type="submission" date="2020-06" db="EMBL/GenBank/DDBJ databases">
        <title>Transcriptomic and genomic resources for Thalictrum thalictroides and T. hernandezii: Facilitating candidate gene discovery in an emerging model plant lineage.</title>
        <authorList>
            <person name="Arias T."/>
            <person name="Riano-Pachon D.M."/>
            <person name="Di Stilio V.S."/>
        </authorList>
    </citation>
    <scope>NUCLEOTIDE SEQUENCE [LARGE SCALE GENOMIC DNA]</scope>
    <source>
        <strain evidence="3">cv. WT478/WT964</strain>
        <tissue evidence="2">Leaves</tissue>
    </source>
</reference>
<feature type="region of interest" description="Disordered" evidence="1">
    <location>
        <begin position="1"/>
        <end position="62"/>
    </location>
</feature>
<keyword evidence="3" id="KW-1185">Reference proteome</keyword>
<gene>
    <name evidence="2" type="ORF">FRX31_019410</name>
</gene>
<dbReference type="EMBL" id="JABWDY010023330">
    <property type="protein sequence ID" value="KAF5191001.1"/>
    <property type="molecule type" value="Genomic_DNA"/>
</dbReference>
<feature type="compositionally biased region" description="Basic and acidic residues" evidence="1">
    <location>
        <begin position="19"/>
        <end position="33"/>
    </location>
</feature>
<evidence type="ECO:0000313" key="3">
    <source>
        <dbReference type="Proteomes" id="UP000554482"/>
    </source>
</evidence>
<accession>A0A7J6W1E9</accession>